<evidence type="ECO:0000256" key="5">
    <source>
        <dbReference type="SAM" id="Phobius"/>
    </source>
</evidence>
<dbReference type="SUPFAM" id="SSF63712">
    <property type="entry name" value="Nicotinic receptor ligand binding domain-like"/>
    <property type="match status" value="1"/>
</dbReference>
<dbReference type="Proteomes" id="UP000762676">
    <property type="component" value="Unassembled WGS sequence"/>
</dbReference>
<feature type="domain" description="Neurotransmitter-gated ion-channel transmembrane" evidence="7">
    <location>
        <begin position="266"/>
        <end position="475"/>
    </location>
</feature>
<evidence type="ECO:0000256" key="1">
    <source>
        <dbReference type="ARBA" id="ARBA00004141"/>
    </source>
</evidence>
<dbReference type="Pfam" id="PF02932">
    <property type="entry name" value="Neur_chan_memb"/>
    <property type="match status" value="1"/>
</dbReference>
<organism evidence="8 9">
    <name type="scientific">Elysia marginata</name>
    <dbReference type="NCBI Taxonomy" id="1093978"/>
    <lineage>
        <taxon>Eukaryota</taxon>
        <taxon>Metazoa</taxon>
        <taxon>Spiralia</taxon>
        <taxon>Lophotrochozoa</taxon>
        <taxon>Mollusca</taxon>
        <taxon>Gastropoda</taxon>
        <taxon>Heterobranchia</taxon>
        <taxon>Euthyneura</taxon>
        <taxon>Panpulmonata</taxon>
        <taxon>Sacoglossa</taxon>
        <taxon>Placobranchoidea</taxon>
        <taxon>Plakobranchidae</taxon>
        <taxon>Elysia</taxon>
    </lineage>
</organism>
<feature type="transmembrane region" description="Helical" evidence="5">
    <location>
        <begin position="325"/>
        <end position="346"/>
    </location>
</feature>
<keyword evidence="9" id="KW-1185">Reference proteome</keyword>
<dbReference type="InterPro" id="IPR006029">
    <property type="entry name" value="Neurotrans-gated_channel_TM"/>
</dbReference>
<dbReference type="InterPro" id="IPR018000">
    <property type="entry name" value="Neurotransmitter_ion_chnl_CS"/>
</dbReference>
<dbReference type="CDD" id="cd19051">
    <property type="entry name" value="LGIC_TM_cation"/>
    <property type="match status" value="1"/>
</dbReference>
<keyword evidence="3 5" id="KW-1133">Transmembrane helix</keyword>
<dbReference type="GO" id="GO:0016020">
    <property type="term" value="C:membrane"/>
    <property type="evidence" value="ECO:0007669"/>
    <property type="project" value="UniProtKB-SubCell"/>
</dbReference>
<evidence type="ECO:0000259" key="7">
    <source>
        <dbReference type="Pfam" id="PF02932"/>
    </source>
</evidence>
<gene>
    <name evidence="8" type="ORF">ElyMa_004783600</name>
</gene>
<evidence type="ECO:0000256" key="3">
    <source>
        <dbReference type="ARBA" id="ARBA00022989"/>
    </source>
</evidence>
<accession>A0AAV4IKU6</accession>
<dbReference type="InterPro" id="IPR036734">
    <property type="entry name" value="Neur_chan_lig-bd_sf"/>
</dbReference>
<dbReference type="InterPro" id="IPR006201">
    <property type="entry name" value="Neur_channel"/>
</dbReference>
<feature type="non-terminal residue" evidence="8">
    <location>
        <position position="1"/>
    </location>
</feature>
<reference evidence="8 9" key="1">
    <citation type="journal article" date="2021" name="Elife">
        <title>Chloroplast acquisition without the gene transfer in kleptoplastic sea slugs, Plakobranchus ocellatus.</title>
        <authorList>
            <person name="Maeda T."/>
            <person name="Takahashi S."/>
            <person name="Yoshida T."/>
            <person name="Shimamura S."/>
            <person name="Takaki Y."/>
            <person name="Nagai Y."/>
            <person name="Toyoda A."/>
            <person name="Suzuki Y."/>
            <person name="Arimoto A."/>
            <person name="Ishii H."/>
            <person name="Satoh N."/>
            <person name="Nishiyama T."/>
            <person name="Hasebe M."/>
            <person name="Maruyama T."/>
            <person name="Minagawa J."/>
            <person name="Obokata J."/>
            <person name="Shigenobu S."/>
        </authorList>
    </citation>
    <scope>NUCLEOTIDE SEQUENCE [LARGE SCALE GENOMIC DNA]</scope>
</reference>
<dbReference type="InterPro" id="IPR006202">
    <property type="entry name" value="Neur_chan_lig-bd"/>
</dbReference>
<dbReference type="InterPro" id="IPR038050">
    <property type="entry name" value="Neuro_actylchol_rec"/>
</dbReference>
<dbReference type="SUPFAM" id="SSF90112">
    <property type="entry name" value="Neurotransmitter-gated ion-channel transmembrane pore"/>
    <property type="match status" value="1"/>
</dbReference>
<dbReference type="FunFam" id="2.70.170.10:FF:000028">
    <property type="entry name" value="AcetylCholine Receptor"/>
    <property type="match status" value="1"/>
</dbReference>
<dbReference type="EMBL" id="BMAT01009595">
    <property type="protein sequence ID" value="GFS09476.1"/>
    <property type="molecule type" value="Genomic_DNA"/>
</dbReference>
<evidence type="ECO:0000256" key="4">
    <source>
        <dbReference type="ARBA" id="ARBA00023136"/>
    </source>
</evidence>
<evidence type="ECO:0000313" key="9">
    <source>
        <dbReference type="Proteomes" id="UP000762676"/>
    </source>
</evidence>
<evidence type="ECO:0000313" key="8">
    <source>
        <dbReference type="EMBL" id="GFS09476.1"/>
    </source>
</evidence>
<sequence length="480" mass="54850">SWQSCNNDNPKQQHEFSSILNAEIAYTSNISVCSGDLTPTKPQHQASTASETRLFNDLFISYNKRVRAARSYDDTTHVSLGLSVRTFAQLDERHRYMETISSLHMSWNDYRLQWDRSEYGWIDQVKVPARELWRPDIAPLTSMDEDTHMNEIDAIVYATGDVHWSPLLRLRSPCSVNLRGFPFDQSNCSIELASSLYHGGHVNITYYGKKESTLSIDGLYSNPIWQSVNYSSQIIHRKYYCCNESYPVMKFNFLFRRKSQHFFPSMVIPALLLGALVPLSFLLPPDCKERVTAEMIIIGCLLYLLNKLYEVFPMAQGEMPTLAKYYVVTLVLDVLALVGSTIVLNLHNRGAGRAKIPDFMKGIFLDGLGWIACLNGDSHFPLSDRDSISLHERHRTTAATFSQDQRTPDQQNLKEENSSNLENQLEGLGESLNAVSLRFAEKDHREEVLNEWQQVALVIDRLLFLFFPLAFIVSSAYFLT</sequence>
<feature type="domain" description="Neurotransmitter-gated ion-channel ligand-binding" evidence="6">
    <location>
        <begin position="51"/>
        <end position="258"/>
    </location>
</feature>
<evidence type="ECO:0000259" key="6">
    <source>
        <dbReference type="Pfam" id="PF02931"/>
    </source>
</evidence>
<dbReference type="GO" id="GO:0004888">
    <property type="term" value="F:transmembrane signaling receptor activity"/>
    <property type="evidence" value="ECO:0007669"/>
    <property type="project" value="InterPro"/>
</dbReference>
<keyword evidence="2 5" id="KW-0812">Transmembrane</keyword>
<dbReference type="InterPro" id="IPR036719">
    <property type="entry name" value="Neuro-gated_channel_TM_sf"/>
</dbReference>
<feature type="transmembrane region" description="Helical" evidence="5">
    <location>
        <begin position="462"/>
        <end position="479"/>
    </location>
</feature>
<dbReference type="AlphaFoldDB" id="A0AAV4IKU6"/>
<name>A0AAV4IKU6_9GAST</name>
<comment type="caution">
    <text evidence="8">The sequence shown here is derived from an EMBL/GenBank/DDBJ whole genome shotgun (WGS) entry which is preliminary data.</text>
</comment>
<keyword evidence="4 5" id="KW-0472">Membrane</keyword>
<evidence type="ECO:0000256" key="2">
    <source>
        <dbReference type="ARBA" id="ARBA00022692"/>
    </source>
</evidence>
<dbReference type="PROSITE" id="PS00236">
    <property type="entry name" value="NEUROTR_ION_CHANNEL"/>
    <property type="match status" value="1"/>
</dbReference>
<dbReference type="Gene3D" id="1.20.58.390">
    <property type="entry name" value="Neurotransmitter-gated ion-channel transmembrane domain"/>
    <property type="match status" value="1"/>
</dbReference>
<proteinExistence type="predicted"/>
<protein>
    <submittedName>
        <fullName evidence="8">Neuronal acetylcholine receptor subunit alpha-9-like</fullName>
    </submittedName>
</protein>
<feature type="transmembrane region" description="Helical" evidence="5">
    <location>
        <begin position="262"/>
        <end position="283"/>
    </location>
</feature>
<dbReference type="GO" id="GO:0005230">
    <property type="term" value="F:extracellular ligand-gated monoatomic ion channel activity"/>
    <property type="evidence" value="ECO:0007669"/>
    <property type="project" value="InterPro"/>
</dbReference>
<dbReference type="Pfam" id="PF02931">
    <property type="entry name" value="Neur_chan_LBD"/>
    <property type="match status" value="1"/>
</dbReference>
<dbReference type="Gene3D" id="2.70.170.10">
    <property type="entry name" value="Neurotransmitter-gated ion-channel ligand-binding domain"/>
    <property type="match status" value="1"/>
</dbReference>
<dbReference type="CDD" id="cd18989">
    <property type="entry name" value="LGIC_ECD_cation"/>
    <property type="match status" value="1"/>
</dbReference>
<keyword evidence="8" id="KW-0675">Receptor</keyword>
<comment type="subcellular location">
    <subcellularLocation>
        <location evidence="1">Membrane</location>
        <topology evidence="1">Multi-pass membrane protein</topology>
    </subcellularLocation>
</comment>
<dbReference type="PANTHER" id="PTHR18945">
    <property type="entry name" value="NEUROTRANSMITTER GATED ION CHANNEL"/>
    <property type="match status" value="1"/>
</dbReference>